<keyword evidence="2" id="KW-1185">Reference proteome</keyword>
<accession>A0ABR2ZYW7</accession>
<protein>
    <recommendedName>
        <fullName evidence="3">F-box domain-containing protein</fullName>
    </recommendedName>
</protein>
<evidence type="ECO:0008006" key="3">
    <source>
        <dbReference type="Google" id="ProtNLM"/>
    </source>
</evidence>
<name>A0ABR2ZYW7_9AGAR</name>
<sequence length="463" mass="52304">MDRRRSLISFIRQIPDEIWLQIIRCANPSGHGVDISFPEILTPRALAQTCSRLRNLVCQSPTIWSTIFIDLSFLQESHAPLLQWILNITRNTPLTLRIDRSDEMAVHVSDVSPPLRRVLAQALAQTEDLHVDYDLIMHINFEVDLPCPELQRLSISYVHRPSPPPTHYSYRQLHALLHAPQLAHLTLDDLSWLAGDPIIPQTGLRSLHCGIRPEETTLSALSEQFPSLRSLNILTSHATSGEHLQDVTFAYLQKLTVTWDDSSGSPILDYITAPLLLDLELGFSWSSSGPSSIVSFFQRSACPLQILRIHIPLALAWEVGDGWHSLLVVLPTLQQLHLRVTPSSEDGLSLCQLLTLRPMHPVTLPNLTELHVEIQKREWDQDSHTDVVRCVEALLTLSESRCSRSTFIPTPLRYLTLVTTLIPNPWGVAPYPPPNHTYPPVIHERIQLLMESGIECTTHLDFT</sequence>
<dbReference type="Proteomes" id="UP001437256">
    <property type="component" value="Unassembled WGS sequence"/>
</dbReference>
<dbReference type="Gene3D" id="3.80.10.10">
    <property type="entry name" value="Ribonuclease Inhibitor"/>
    <property type="match status" value="1"/>
</dbReference>
<dbReference type="InterPro" id="IPR032675">
    <property type="entry name" value="LRR_dom_sf"/>
</dbReference>
<gene>
    <name evidence="1" type="ORF">AAF712_006685</name>
</gene>
<reference evidence="1 2" key="1">
    <citation type="submission" date="2024-05" db="EMBL/GenBank/DDBJ databases">
        <title>A draft genome resource for the thread blight pathogen Marasmius tenuissimus strain MS-2.</title>
        <authorList>
            <person name="Yulfo-Soto G.E."/>
            <person name="Baruah I.K."/>
            <person name="Amoako-Attah I."/>
            <person name="Bukari Y."/>
            <person name="Meinhardt L.W."/>
            <person name="Bailey B.A."/>
            <person name="Cohen S.P."/>
        </authorList>
    </citation>
    <scope>NUCLEOTIDE SEQUENCE [LARGE SCALE GENOMIC DNA]</scope>
    <source>
        <strain evidence="1 2">MS-2</strain>
    </source>
</reference>
<comment type="caution">
    <text evidence="1">The sequence shown here is derived from an EMBL/GenBank/DDBJ whole genome shotgun (WGS) entry which is preliminary data.</text>
</comment>
<proteinExistence type="predicted"/>
<dbReference type="EMBL" id="JBBXMP010000037">
    <property type="protein sequence ID" value="KAL0066254.1"/>
    <property type="molecule type" value="Genomic_DNA"/>
</dbReference>
<evidence type="ECO:0000313" key="1">
    <source>
        <dbReference type="EMBL" id="KAL0066254.1"/>
    </source>
</evidence>
<organism evidence="1 2">
    <name type="scientific">Marasmius tenuissimus</name>
    <dbReference type="NCBI Taxonomy" id="585030"/>
    <lineage>
        <taxon>Eukaryota</taxon>
        <taxon>Fungi</taxon>
        <taxon>Dikarya</taxon>
        <taxon>Basidiomycota</taxon>
        <taxon>Agaricomycotina</taxon>
        <taxon>Agaricomycetes</taxon>
        <taxon>Agaricomycetidae</taxon>
        <taxon>Agaricales</taxon>
        <taxon>Marasmiineae</taxon>
        <taxon>Marasmiaceae</taxon>
        <taxon>Marasmius</taxon>
    </lineage>
</organism>
<evidence type="ECO:0000313" key="2">
    <source>
        <dbReference type="Proteomes" id="UP001437256"/>
    </source>
</evidence>